<comment type="similarity">
    <text evidence="1">Belongs to the CCM2 family.</text>
</comment>
<feature type="region of interest" description="Disordered" evidence="2">
    <location>
        <begin position="190"/>
        <end position="227"/>
    </location>
</feature>
<evidence type="ECO:0000256" key="1">
    <source>
        <dbReference type="ARBA" id="ARBA00010822"/>
    </source>
</evidence>
<gene>
    <name evidence="4" type="ORF">V1264_023995</name>
</gene>
<dbReference type="InterPro" id="IPR011993">
    <property type="entry name" value="PH-like_dom_sf"/>
</dbReference>
<reference evidence="4 5" key="1">
    <citation type="submission" date="2024-02" db="EMBL/GenBank/DDBJ databases">
        <title>Chromosome-scale genome assembly of the rough periwinkle Littorina saxatilis.</title>
        <authorList>
            <person name="De Jode A."/>
            <person name="Faria R."/>
            <person name="Formenti G."/>
            <person name="Sims Y."/>
            <person name="Smith T.P."/>
            <person name="Tracey A."/>
            <person name="Wood J.M.D."/>
            <person name="Zagrodzka Z.B."/>
            <person name="Johannesson K."/>
            <person name="Butlin R.K."/>
            <person name="Leder E.H."/>
        </authorList>
    </citation>
    <scope>NUCLEOTIDE SEQUENCE [LARGE SCALE GENOMIC DNA]</scope>
    <source>
        <strain evidence="4">Snail1</strain>
        <tissue evidence="4">Muscle</tissue>
    </source>
</reference>
<feature type="compositionally biased region" description="Low complexity" evidence="2">
    <location>
        <begin position="190"/>
        <end position="203"/>
    </location>
</feature>
<dbReference type="Gene3D" id="2.30.29.30">
    <property type="entry name" value="Pleckstrin-homology domain (PH domain)/Phosphotyrosine-binding domain (PTB)"/>
    <property type="match status" value="1"/>
</dbReference>
<dbReference type="PANTHER" id="PTHR21642">
    <property type="entry name" value="CEREBRAL CAVERNOUS MALFORMATIONS PROTEIN 2 HOMOLOG"/>
    <property type="match status" value="1"/>
</dbReference>
<keyword evidence="5" id="KW-1185">Reference proteome</keyword>
<feature type="region of interest" description="Disordered" evidence="2">
    <location>
        <begin position="332"/>
        <end position="351"/>
    </location>
</feature>
<dbReference type="AlphaFoldDB" id="A0AAN9B893"/>
<proteinExistence type="inferred from homology"/>
<dbReference type="EMBL" id="JBAMIC010000011">
    <property type="protein sequence ID" value="KAK7101160.1"/>
    <property type="molecule type" value="Genomic_DNA"/>
</dbReference>
<feature type="compositionally biased region" description="Polar residues" evidence="2">
    <location>
        <begin position="8"/>
        <end position="17"/>
    </location>
</feature>
<name>A0AAN9B893_9CAEN</name>
<dbReference type="InterPro" id="IPR026159">
    <property type="entry name" value="Malcavernin"/>
</dbReference>
<feature type="domain" description="Cerebral cavernous malformations 2 harmonin-homology" evidence="3">
    <location>
        <begin position="232"/>
        <end position="320"/>
    </location>
</feature>
<sequence>MLAGARWKTTNDAVSNRQVEDPMLDPEVRSKMTPPDYHNLLEDPVEKQVLYAGVIGEVAVDIDITNRTDVLRIIDKGKKHGGIPSHVTYDYHAAILSLSTYNIKINKRNGDDLLLRIPMHEIAAMCYIKDDKQHILAIKFGTPEMCQLAVLYCDSKPVAEELCSLVGHCFQTIYLQGVIGFFDQSINNPSGSPSTGGSTTIPNHQPPPSISDSDFPSPTYHAPSDKSSIKSIGGELLADYMNKLHKELNAKELQLFAQVLPDLENRFPEFCERVLQLYGSDRRHLLAEMLPFIPADNLSYFEDFLTRNGIGLGDNGGTLSSSRTNLRGYPTRRSIGEVSTTSSVSNNPTSDDRLHELLELSESQFDSVLVDTDPAKYVPNADY</sequence>
<protein>
    <recommendedName>
        <fullName evidence="3">Cerebral cavernous malformations 2 harmonin-homology domain-containing protein</fullName>
    </recommendedName>
</protein>
<evidence type="ECO:0000313" key="4">
    <source>
        <dbReference type="EMBL" id="KAK7101160.1"/>
    </source>
</evidence>
<evidence type="ECO:0000313" key="5">
    <source>
        <dbReference type="Proteomes" id="UP001374579"/>
    </source>
</evidence>
<organism evidence="4 5">
    <name type="scientific">Littorina saxatilis</name>
    <dbReference type="NCBI Taxonomy" id="31220"/>
    <lineage>
        <taxon>Eukaryota</taxon>
        <taxon>Metazoa</taxon>
        <taxon>Spiralia</taxon>
        <taxon>Lophotrochozoa</taxon>
        <taxon>Mollusca</taxon>
        <taxon>Gastropoda</taxon>
        <taxon>Caenogastropoda</taxon>
        <taxon>Littorinimorpha</taxon>
        <taxon>Littorinoidea</taxon>
        <taxon>Littorinidae</taxon>
        <taxon>Littorina</taxon>
    </lineage>
</organism>
<comment type="caution">
    <text evidence="4">The sequence shown here is derived from an EMBL/GenBank/DDBJ whole genome shotgun (WGS) entry which is preliminary data.</text>
</comment>
<dbReference type="Gene3D" id="1.20.1160.20">
    <property type="match status" value="1"/>
</dbReference>
<dbReference type="Pfam" id="PF16545">
    <property type="entry name" value="CCM2_C"/>
    <property type="match status" value="1"/>
</dbReference>
<evidence type="ECO:0000259" key="3">
    <source>
        <dbReference type="Pfam" id="PF16545"/>
    </source>
</evidence>
<dbReference type="InterPro" id="IPR032375">
    <property type="entry name" value="CCM2_C"/>
</dbReference>
<dbReference type="Proteomes" id="UP001374579">
    <property type="component" value="Unassembled WGS sequence"/>
</dbReference>
<evidence type="ECO:0000256" key="2">
    <source>
        <dbReference type="SAM" id="MobiDB-lite"/>
    </source>
</evidence>
<accession>A0AAN9B893</accession>
<feature type="compositionally biased region" description="Low complexity" evidence="2">
    <location>
        <begin position="338"/>
        <end position="349"/>
    </location>
</feature>
<dbReference type="PANTHER" id="PTHR21642:SF6">
    <property type="entry name" value="CEREBRAL CAVERNOUS MALFORMATIONS 2 HARMONIN-HOMOLOGY DOMAIN-CONTAINING PROTEIN"/>
    <property type="match status" value="1"/>
</dbReference>
<feature type="region of interest" description="Disordered" evidence="2">
    <location>
        <begin position="1"/>
        <end position="29"/>
    </location>
</feature>